<evidence type="ECO:0000256" key="3">
    <source>
        <dbReference type="ARBA" id="ARBA00023163"/>
    </source>
</evidence>
<dbReference type="Pfam" id="PF00440">
    <property type="entry name" value="TetR_N"/>
    <property type="match status" value="1"/>
</dbReference>
<comment type="caution">
    <text evidence="6">The sequence shown here is derived from an EMBL/GenBank/DDBJ whole genome shotgun (WGS) entry which is preliminary data.</text>
</comment>
<dbReference type="Pfam" id="PF16859">
    <property type="entry name" value="TetR_C_11"/>
    <property type="match status" value="1"/>
</dbReference>
<reference evidence="6 7" key="1">
    <citation type="submission" date="2021-06" db="EMBL/GenBank/DDBJ databases">
        <title>Actinomycetes sequencing.</title>
        <authorList>
            <person name="Shan Q."/>
        </authorList>
    </citation>
    <scope>NUCLEOTIDE SEQUENCE [LARGE SCALE GENOMIC DNA]</scope>
    <source>
        <strain evidence="6 7">NEAU-G5</strain>
    </source>
</reference>
<dbReference type="InterPro" id="IPR009057">
    <property type="entry name" value="Homeodomain-like_sf"/>
</dbReference>
<dbReference type="PANTHER" id="PTHR30055:SF225">
    <property type="entry name" value="TRANSCRIPTIONAL REGULATORY PROTEIN-RELATED"/>
    <property type="match status" value="1"/>
</dbReference>
<evidence type="ECO:0000313" key="6">
    <source>
        <dbReference type="EMBL" id="MBU3061326.1"/>
    </source>
</evidence>
<evidence type="ECO:0000256" key="4">
    <source>
        <dbReference type="PROSITE-ProRule" id="PRU00335"/>
    </source>
</evidence>
<name>A0ABS6ATG7_9NOCA</name>
<gene>
    <name evidence="6" type="ORF">KO481_07300</name>
</gene>
<dbReference type="PROSITE" id="PS50977">
    <property type="entry name" value="HTH_TETR_2"/>
    <property type="match status" value="1"/>
</dbReference>
<accession>A0ABS6ATG7</accession>
<keyword evidence="7" id="KW-1185">Reference proteome</keyword>
<evidence type="ECO:0000313" key="7">
    <source>
        <dbReference type="Proteomes" id="UP000733379"/>
    </source>
</evidence>
<proteinExistence type="predicted"/>
<evidence type="ECO:0000256" key="2">
    <source>
        <dbReference type="ARBA" id="ARBA00023125"/>
    </source>
</evidence>
<keyword evidence="3" id="KW-0804">Transcription</keyword>
<evidence type="ECO:0000256" key="1">
    <source>
        <dbReference type="ARBA" id="ARBA00023015"/>
    </source>
</evidence>
<dbReference type="InterPro" id="IPR050109">
    <property type="entry name" value="HTH-type_TetR-like_transc_reg"/>
</dbReference>
<protein>
    <submittedName>
        <fullName evidence="6">TetR/AcrR family transcriptional regulator</fullName>
    </submittedName>
</protein>
<organism evidence="6 7">
    <name type="scientific">Nocardia albiluteola</name>
    <dbReference type="NCBI Taxonomy" id="2842303"/>
    <lineage>
        <taxon>Bacteria</taxon>
        <taxon>Bacillati</taxon>
        <taxon>Actinomycetota</taxon>
        <taxon>Actinomycetes</taxon>
        <taxon>Mycobacteriales</taxon>
        <taxon>Nocardiaceae</taxon>
        <taxon>Nocardia</taxon>
    </lineage>
</organism>
<feature type="domain" description="HTH tetR-type" evidence="5">
    <location>
        <begin position="15"/>
        <end position="75"/>
    </location>
</feature>
<feature type="DNA-binding region" description="H-T-H motif" evidence="4">
    <location>
        <begin position="38"/>
        <end position="57"/>
    </location>
</feature>
<dbReference type="SUPFAM" id="SSF48498">
    <property type="entry name" value="Tetracyclin repressor-like, C-terminal domain"/>
    <property type="match status" value="1"/>
</dbReference>
<dbReference type="InterPro" id="IPR011075">
    <property type="entry name" value="TetR_C"/>
</dbReference>
<dbReference type="PANTHER" id="PTHR30055">
    <property type="entry name" value="HTH-TYPE TRANSCRIPTIONAL REGULATOR RUTR"/>
    <property type="match status" value="1"/>
</dbReference>
<evidence type="ECO:0000259" key="5">
    <source>
        <dbReference type="PROSITE" id="PS50977"/>
    </source>
</evidence>
<dbReference type="Gene3D" id="1.10.10.60">
    <property type="entry name" value="Homeodomain-like"/>
    <property type="match status" value="1"/>
</dbReference>
<keyword evidence="1" id="KW-0805">Transcription regulation</keyword>
<sequence length="203" mass="21957">MSNKSGVTRSRRRGEELEHALYAATLAELTDVGYGRLAMEAIAARAQTGKAALYRRWPTKQALVLAALLHALPPLPEPRAERSSRENLLSVLIAIGDVMAGRTTFPGLDILGQVLREPELRAIYAEKLIAPRIRVIDAILRDAEANGEFDASTLPPLTARIGPALIIQQVLLTGAPPTRRELSEIVDALLPESSPTSSSDDSH</sequence>
<dbReference type="Proteomes" id="UP000733379">
    <property type="component" value="Unassembled WGS sequence"/>
</dbReference>
<dbReference type="SUPFAM" id="SSF46689">
    <property type="entry name" value="Homeodomain-like"/>
    <property type="match status" value="1"/>
</dbReference>
<dbReference type="Gene3D" id="1.10.357.10">
    <property type="entry name" value="Tetracycline Repressor, domain 2"/>
    <property type="match status" value="1"/>
</dbReference>
<dbReference type="EMBL" id="JAHKNI010000002">
    <property type="protein sequence ID" value="MBU3061326.1"/>
    <property type="molecule type" value="Genomic_DNA"/>
</dbReference>
<dbReference type="InterPro" id="IPR001647">
    <property type="entry name" value="HTH_TetR"/>
</dbReference>
<dbReference type="InterPro" id="IPR036271">
    <property type="entry name" value="Tet_transcr_reg_TetR-rel_C_sf"/>
</dbReference>
<keyword evidence="2 4" id="KW-0238">DNA-binding</keyword>
<dbReference type="RefSeq" id="WP_215916219.1">
    <property type="nucleotide sequence ID" value="NZ_JAHKNI010000002.1"/>
</dbReference>